<evidence type="ECO:0000313" key="2">
    <source>
        <dbReference type="Proteomes" id="UP000326924"/>
    </source>
</evidence>
<dbReference type="InterPro" id="IPR008914">
    <property type="entry name" value="PEBP"/>
</dbReference>
<dbReference type="Pfam" id="PF01161">
    <property type="entry name" value="PBP"/>
    <property type="match status" value="1"/>
</dbReference>
<proteinExistence type="predicted"/>
<dbReference type="EMBL" id="VXIS01000156">
    <property type="protein sequence ID" value="KAA8900252.1"/>
    <property type="molecule type" value="Genomic_DNA"/>
</dbReference>
<dbReference type="PANTHER" id="PTHR30289">
    <property type="entry name" value="UNCHARACTERIZED PROTEIN YBCL-RELATED"/>
    <property type="match status" value="1"/>
</dbReference>
<reference evidence="1 2" key="1">
    <citation type="submission" date="2019-09" db="EMBL/GenBank/DDBJ databases">
        <title>Draft genome of the ectomycorrhizal ascomycete Sphaerosporella brunnea.</title>
        <authorList>
            <consortium name="DOE Joint Genome Institute"/>
            <person name="Benucci G.M."/>
            <person name="Marozzi G."/>
            <person name="Antonielli L."/>
            <person name="Sanchez S."/>
            <person name="Marco P."/>
            <person name="Wang X."/>
            <person name="Falini L.B."/>
            <person name="Barry K."/>
            <person name="Haridas S."/>
            <person name="Lipzen A."/>
            <person name="Labutti K."/>
            <person name="Grigoriev I.V."/>
            <person name="Murat C."/>
            <person name="Martin F."/>
            <person name="Albertini E."/>
            <person name="Donnini D."/>
            <person name="Bonito G."/>
        </authorList>
    </citation>
    <scope>NUCLEOTIDE SEQUENCE [LARGE SCALE GENOMIC DNA]</scope>
    <source>
        <strain evidence="1 2">Sb_GMNB300</strain>
    </source>
</reference>
<evidence type="ECO:0000313" key="1">
    <source>
        <dbReference type="EMBL" id="KAA8900252.1"/>
    </source>
</evidence>
<dbReference type="InterPro" id="IPR036610">
    <property type="entry name" value="PEBP-like_sf"/>
</dbReference>
<dbReference type="InterPro" id="IPR049556">
    <property type="entry name" value="PhiB"/>
</dbReference>
<dbReference type="Gene3D" id="3.90.280.10">
    <property type="entry name" value="PEBP-like"/>
    <property type="match status" value="1"/>
</dbReference>
<protein>
    <submittedName>
        <fullName evidence="1">Phosphatidylethanolamine-binding protein</fullName>
    </submittedName>
</protein>
<dbReference type="OrthoDB" id="10251855at2759"/>
<accession>A0A5J5EQW7</accession>
<comment type="caution">
    <text evidence="1">The sequence shown here is derived from an EMBL/GenBank/DDBJ whole genome shotgun (WGS) entry which is preliminary data.</text>
</comment>
<dbReference type="PANTHER" id="PTHR30289:SF1">
    <property type="entry name" value="PEBP (PHOSPHATIDYLETHANOLAMINE-BINDING PROTEIN) FAMILY PROTEIN"/>
    <property type="match status" value="1"/>
</dbReference>
<sequence length="203" mass="22412">MNYVPSFVEYGLGRLFRNFRGRDDKLIQRGSAFANCPEPSLTLECPEVGPSGSSLSVKHTAFGEQLFPTLRWPAVTPNIKEYLLIVEDPDAPLPNPITHGLFYSIPATATGVTAQDIELVKGSAVPNLLKGGFKYSPNRGHIYRGPRPPRGHGPHRYWFTLIGMNEALDVKKLSPLAKKEELLVAIQGKVVGWGSWIGVFENE</sequence>
<dbReference type="AlphaFoldDB" id="A0A5J5EQW7"/>
<dbReference type="InParanoid" id="A0A5J5EQW7"/>
<dbReference type="Proteomes" id="UP000326924">
    <property type="component" value="Unassembled WGS sequence"/>
</dbReference>
<dbReference type="CDD" id="cd00457">
    <property type="entry name" value="PEBP"/>
    <property type="match status" value="1"/>
</dbReference>
<organism evidence="1 2">
    <name type="scientific">Sphaerosporella brunnea</name>
    <dbReference type="NCBI Taxonomy" id="1250544"/>
    <lineage>
        <taxon>Eukaryota</taxon>
        <taxon>Fungi</taxon>
        <taxon>Dikarya</taxon>
        <taxon>Ascomycota</taxon>
        <taxon>Pezizomycotina</taxon>
        <taxon>Pezizomycetes</taxon>
        <taxon>Pezizales</taxon>
        <taxon>Pyronemataceae</taxon>
        <taxon>Sphaerosporella</taxon>
    </lineage>
</organism>
<keyword evidence="2" id="KW-1185">Reference proteome</keyword>
<name>A0A5J5EQW7_9PEZI</name>
<dbReference type="SUPFAM" id="SSF49777">
    <property type="entry name" value="PEBP-like"/>
    <property type="match status" value="1"/>
</dbReference>
<gene>
    <name evidence="1" type="ORF">FN846DRAFT_781886</name>
</gene>